<feature type="transmembrane region" description="Helical" evidence="2">
    <location>
        <begin position="61"/>
        <end position="86"/>
    </location>
</feature>
<evidence type="ECO:0000256" key="2">
    <source>
        <dbReference type="SAM" id="Phobius"/>
    </source>
</evidence>
<evidence type="ECO:0000313" key="3">
    <source>
        <dbReference type="EMBL" id="QLY29328.1"/>
    </source>
</evidence>
<evidence type="ECO:0000256" key="1">
    <source>
        <dbReference type="SAM" id="MobiDB-lite"/>
    </source>
</evidence>
<feature type="compositionally biased region" description="Low complexity" evidence="1">
    <location>
        <begin position="170"/>
        <end position="179"/>
    </location>
</feature>
<feature type="region of interest" description="Disordered" evidence="1">
    <location>
        <begin position="1"/>
        <end position="49"/>
    </location>
</feature>
<dbReference type="EMBL" id="CP059399">
    <property type="protein sequence ID" value="QLY29328.1"/>
    <property type="molecule type" value="Genomic_DNA"/>
</dbReference>
<dbReference type="RefSeq" id="WP_181580532.1">
    <property type="nucleotide sequence ID" value="NZ_CP059399.1"/>
</dbReference>
<keyword evidence="4" id="KW-1185">Reference proteome</keyword>
<dbReference type="KEGG" id="nhu:H0264_29230"/>
<gene>
    <name evidence="3" type="ORF">H0264_29230</name>
</gene>
<organism evidence="3 4">
    <name type="scientific">Nocardia huaxiensis</name>
    <dbReference type="NCBI Taxonomy" id="2755382"/>
    <lineage>
        <taxon>Bacteria</taxon>
        <taxon>Bacillati</taxon>
        <taxon>Actinomycetota</taxon>
        <taxon>Actinomycetes</taxon>
        <taxon>Mycobacteriales</taxon>
        <taxon>Nocardiaceae</taxon>
        <taxon>Nocardia</taxon>
    </lineage>
</organism>
<sequence>MSTAGPPEDPAANPGGDRDDQRRRERRLRPDLPDWDDDPAPGPRCQECPLRDRPRWYQRPLPMFGAGVGVMAVVAALIALLAVGVADSDPAGAGTRESTTVSPAIEENGDPIGPNARPTTAVRVQPTTRAPESKVPARTTQRPTTVTVAPDTGTPDPTEEHTPEPPVTTRPPAVTTTSG</sequence>
<keyword evidence="2" id="KW-0472">Membrane</keyword>
<feature type="compositionally biased region" description="Basic and acidic residues" evidence="1">
    <location>
        <begin position="16"/>
        <end position="32"/>
    </location>
</feature>
<feature type="compositionally biased region" description="Polar residues" evidence="1">
    <location>
        <begin position="138"/>
        <end position="147"/>
    </location>
</feature>
<name>A0A7D6Z836_9NOCA</name>
<evidence type="ECO:0000313" key="4">
    <source>
        <dbReference type="Proteomes" id="UP000515512"/>
    </source>
</evidence>
<dbReference type="AlphaFoldDB" id="A0A7D6Z836"/>
<keyword evidence="2" id="KW-0812">Transmembrane</keyword>
<proteinExistence type="predicted"/>
<keyword evidence="2" id="KW-1133">Transmembrane helix</keyword>
<protein>
    <submittedName>
        <fullName evidence="3">Uncharacterized protein</fullName>
    </submittedName>
</protein>
<reference evidence="3 4" key="1">
    <citation type="submission" date="2020-07" db="EMBL/GenBank/DDBJ databases">
        <authorList>
            <person name="Zhuang K."/>
            <person name="Ran Y."/>
        </authorList>
    </citation>
    <scope>NUCLEOTIDE SEQUENCE [LARGE SCALE GENOMIC DNA]</scope>
    <source>
        <strain evidence="3 4">WCH-YHL-001</strain>
    </source>
</reference>
<accession>A0A7D6Z836</accession>
<dbReference type="Proteomes" id="UP000515512">
    <property type="component" value="Chromosome"/>
</dbReference>
<feature type="region of interest" description="Disordered" evidence="1">
    <location>
        <begin position="87"/>
        <end position="179"/>
    </location>
</feature>